<keyword evidence="2" id="KW-1185">Reference proteome</keyword>
<gene>
    <name evidence="1" type="ORF">L6164_016895</name>
</gene>
<dbReference type="EMBL" id="CM039432">
    <property type="protein sequence ID" value="KAI4331951.1"/>
    <property type="molecule type" value="Genomic_DNA"/>
</dbReference>
<name>A0ACB9N9U4_BAUVA</name>
<evidence type="ECO:0000313" key="1">
    <source>
        <dbReference type="EMBL" id="KAI4331951.1"/>
    </source>
</evidence>
<comment type="caution">
    <text evidence="1">The sequence shown here is derived from an EMBL/GenBank/DDBJ whole genome shotgun (WGS) entry which is preliminary data.</text>
</comment>
<sequence>MDSDAANEKPSLGDDYSQDIISTLPEEILSHILSFLATIDAVRTSVLSKNWIYKWTSITNLDVDDKLLYSVKSRTSKAVFINFMNRVLSHIQSSRINNVSLRFSKFKNKASVLNSWISAVLNKGVQKLNIEYLYEDHPLKQLDFVLPYSFFKSETLIELKLKLSNCIIRVPSGNILSNVRILKITLLNFVSNSLSESKQIILRFPVLKDFHMEYCTWLNVRNVSFDAPQLENFSASAPKFGWRDDDARNSVINILALNLRKFSYRGYLTHGLILSKPTSVMDAYLNICKVYWKIDDTWQKTGLRACKLLTAFQNLKFLKLGYETVRAMTHESPQVSTLPLFGSLVSLDIEMNFLSISQNMLFILLHKSPVLERLCLCLDPPNSSEDFLTSMEVPHCFTSSLKLVEFSTFFYEEMPSLSLPIYVLQNTTLLKRMTVKIKAQFKTRDMKNIIEEVLLSSPKASKIASVAVQEIFY</sequence>
<protein>
    <submittedName>
        <fullName evidence="1">Uncharacterized protein</fullName>
    </submittedName>
</protein>
<reference evidence="1 2" key="1">
    <citation type="journal article" date="2022" name="DNA Res.">
        <title>Chromosomal-level genome assembly of the orchid tree Bauhinia variegata (Leguminosae; Cercidoideae) supports the allotetraploid origin hypothesis of Bauhinia.</title>
        <authorList>
            <person name="Zhong Y."/>
            <person name="Chen Y."/>
            <person name="Zheng D."/>
            <person name="Pang J."/>
            <person name="Liu Y."/>
            <person name="Luo S."/>
            <person name="Meng S."/>
            <person name="Qian L."/>
            <person name="Wei D."/>
            <person name="Dai S."/>
            <person name="Zhou R."/>
        </authorList>
    </citation>
    <scope>NUCLEOTIDE SEQUENCE [LARGE SCALE GENOMIC DNA]</scope>
    <source>
        <strain evidence="1">BV-YZ2020</strain>
    </source>
</reference>
<dbReference type="Proteomes" id="UP000828941">
    <property type="component" value="Chromosome 7"/>
</dbReference>
<proteinExistence type="predicted"/>
<organism evidence="1 2">
    <name type="scientific">Bauhinia variegata</name>
    <name type="common">Purple orchid tree</name>
    <name type="synonym">Phanera variegata</name>
    <dbReference type="NCBI Taxonomy" id="167791"/>
    <lineage>
        <taxon>Eukaryota</taxon>
        <taxon>Viridiplantae</taxon>
        <taxon>Streptophyta</taxon>
        <taxon>Embryophyta</taxon>
        <taxon>Tracheophyta</taxon>
        <taxon>Spermatophyta</taxon>
        <taxon>Magnoliopsida</taxon>
        <taxon>eudicotyledons</taxon>
        <taxon>Gunneridae</taxon>
        <taxon>Pentapetalae</taxon>
        <taxon>rosids</taxon>
        <taxon>fabids</taxon>
        <taxon>Fabales</taxon>
        <taxon>Fabaceae</taxon>
        <taxon>Cercidoideae</taxon>
        <taxon>Cercideae</taxon>
        <taxon>Bauhiniinae</taxon>
        <taxon>Bauhinia</taxon>
    </lineage>
</organism>
<evidence type="ECO:0000313" key="2">
    <source>
        <dbReference type="Proteomes" id="UP000828941"/>
    </source>
</evidence>
<accession>A0ACB9N9U4</accession>